<reference evidence="16 17" key="1">
    <citation type="submission" date="2019-01" db="EMBL/GenBank/DDBJ databases">
        <authorList>
            <person name="Li J."/>
        </authorList>
    </citation>
    <scope>NUCLEOTIDE SEQUENCE [LARGE SCALE GENOMIC DNA]</scope>
    <source>
        <strain evidence="16 17">CGMCC 4.7180</strain>
    </source>
</reference>
<sequence>MLHDVTSTLVTRFEDVRLGDAASVGGKGANLGEMTAAGLPVPPGFVVTAEAYLEAIEHAGIRGRLVDGFRAAAAAVDDPAALPR</sequence>
<dbReference type="PANTHER" id="PTHR43030:SF1">
    <property type="entry name" value="PHOSPHOENOLPYRUVATE SYNTHASE"/>
    <property type="match status" value="1"/>
</dbReference>
<dbReference type="PANTHER" id="PTHR43030">
    <property type="entry name" value="PHOSPHOENOLPYRUVATE SYNTHASE"/>
    <property type="match status" value="1"/>
</dbReference>
<comment type="catalytic activity">
    <reaction evidence="14">
        <text>pyruvate + ATP + H2O = phosphoenolpyruvate + AMP + phosphate + 2 H(+)</text>
        <dbReference type="Rhea" id="RHEA:11364"/>
        <dbReference type="ChEBI" id="CHEBI:15361"/>
        <dbReference type="ChEBI" id="CHEBI:15377"/>
        <dbReference type="ChEBI" id="CHEBI:15378"/>
        <dbReference type="ChEBI" id="CHEBI:30616"/>
        <dbReference type="ChEBI" id="CHEBI:43474"/>
        <dbReference type="ChEBI" id="CHEBI:58702"/>
        <dbReference type="ChEBI" id="CHEBI:456215"/>
        <dbReference type="EC" id="2.7.9.2"/>
    </reaction>
</comment>
<accession>A0A4Q2JXA2</accession>
<evidence type="ECO:0000259" key="15">
    <source>
        <dbReference type="Pfam" id="PF01326"/>
    </source>
</evidence>
<evidence type="ECO:0000256" key="3">
    <source>
        <dbReference type="ARBA" id="ARBA00004742"/>
    </source>
</evidence>
<evidence type="ECO:0000256" key="2">
    <source>
        <dbReference type="ARBA" id="ARBA00002988"/>
    </source>
</evidence>
<dbReference type="UniPathway" id="UPA00138"/>
<keyword evidence="10" id="KW-0418">Kinase</keyword>
<keyword evidence="9" id="KW-0547">Nucleotide-binding</keyword>
<keyword evidence="17" id="KW-1185">Reference proteome</keyword>
<evidence type="ECO:0000256" key="13">
    <source>
        <dbReference type="ARBA" id="ARBA00033470"/>
    </source>
</evidence>
<dbReference type="InterPro" id="IPR006319">
    <property type="entry name" value="PEP_synth"/>
</dbReference>
<dbReference type="EMBL" id="SDPL01000020">
    <property type="protein sequence ID" value="RXZ51459.1"/>
    <property type="molecule type" value="Genomic_DNA"/>
</dbReference>
<dbReference type="GO" id="GO:0008986">
    <property type="term" value="F:pyruvate, water dikinase activity"/>
    <property type="evidence" value="ECO:0007669"/>
    <property type="project" value="UniProtKB-EC"/>
</dbReference>
<comment type="caution">
    <text evidence="16">The sequence shown here is derived from an EMBL/GenBank/DDBJ whole genome shotgun (WGS) entry which is preliminary data.</text>
</comment>
<gene>
    <name evidence="16" type="ORF">ESO86_02540</name>
</gene>
<evidence type="ECO:0000256" key="6">
    <source>
        <dbReference type="ARBA" id="ARBA00021623"/>
    </source>
</evidence>
<evidence type="ECO:0000256" key="1">
    <source>
        <dbReference type="ARBA" id="ARBA00001946"/>
    </source>
</evidence>
<feature type="domain" description="Pyruvate phosphate dikinase AMP/ATP-binding" evidence="15">
    <location>
        <begin position="22"/>
        <end position="71"/>
    </location>
</feature>
<keyword evidence="11" id="KW-0067">ATP-binding</keyword>
<comment type="cofactor">
    <cofactor evidence="1">
        <name>Mg(2+)</name>
        <dbReference type="ChEBI" id="CHEBI:18420"/>
    </cofactor>
</comment>
<comment type="similarity">
    <text evidence="4">Belongs to the PEP-utilizing enzyme family.</text>
</comment>
<feature type="non-terminal residue" evidence="16">
    <location>
        <position position="84"/>
    </location>
</feature>
<comment type="function">
    <text evidence="2">Catalyzes the phosphorylation of pyruvate to phosphoenolpyruvate.</text>
</comment>
<dbReference type="EC" id="2.7.9.2" evidence="5"/>
<keyword evidence="12" id="KW-0460">Magnesium</keyword>
<dbReference type="AlphaFoldDB" id="A0A4Q2JXA2"/>
<dbReference type="GO" id="GO:0006094">
    <property type="term" value="P:gluconeogenesis"/>
    <property type="evidence" value="ECO:0007669"/>
    <property type="project" value="UniProtKB-UniPathway"/>
</dbReference>
<evidence type="ECO:0000256" key="4">
    <source>
        <dbReference type="ARBA" id="ARBA00007837"/>
    </source>
</evidence>
<dbReference type="GO" id="GO:0005524">
    <property type="term" value="F:ATP binding"/>
    <property type="evidence" value="ECO:0007669"/>
    <property type="project" value="UniProtKB-KW"/>
</dbReference>
<evidence type="ECO:0000256" key="10">
    <source>
        <dbReference type="ARBA" id="ARBA00022777"/>
    </source>
</evidence>
<evidence type="ECO:0000313" key="17">
    <source>
        <dbReference type="Proteomes" id="UP000292881"/>
    </source>
</evidence>
<evidence type="ECO:0000256" key="8">
    <source>
        <dbReference type="ARBA" id="ARBA00022723"/>
    </source>
</evidence>
<evidence type="ECO:0000256" key="14">
    <source>
        <dbReference type="ARBA" id="ARBA00047700"/>
    </source>
</evidence>
<dbReference type="InterPro" id="IPR002192">
    <property type="entry name" value="PPDK_AMP/ATP-bd"/>
</dbReference>
<evidence type="ECO:0000256" key="12">
    <source>
        <dbReference type="ARBA" id="ARBA00022842"/>
    </source>
</evidence>
<evidence type="ECO:0000256" key="7">
    <source>
        <dbReference type="ARBA" id="ARBA00022679"/>
    </source>
</evidence>
<dbReference type="SUPFAM" id="SSF56059">
    <property type="entry name" value="Glutathione synthetase ATP-binding domain-like"/>
    <property type="match status" value="1"/>
</dbReference>
<dbReference type="InterPro" id="IPR013815">
    <property type="entry name" value="ATP_grasp_subdomain_1"/>
</dbReference>
<dbReference type="Pfam" id="PF01326">
    <property type="entry name" value="PPDK_N"/>
    <property type="match status" value="1"/>
</dbReference>
<dbReference type="GO" id="GO:0046872">
    <property type="term" value="F:metal ion binding"/>
    <property type="evidence" value="ECO:0007669"/>
    <property type="project" value="UniProtKB-KW"/>
</dbReference>
<name>A0A4Q2JXA2_9MICO</name>
<keyword evidence="7" id="KW-0808">Transferase</keyword>
<keyword evidence="8" id="KW-0479">Metal-binding</keyword>
<organism evidence="16 17">
    <name type="scientific">Agromyces binzhouensis</name>
    <dbReference type="NCBI Taxonomy" id="1817495"/>
    <lineage>
        <taxon>Bacteria</taxon>
        <taxon>Bacillati</taxon>
        <taxon>Actinomycetota</taxon>
        <taxon>Actinomycetes</taxon>
        <taxon>Micrococcales</taxon>
        <taxon>Microbacteriaceae</taxon>
        <taxon>Agromyces</taxon>
    </lineage>
</organism>
<evidence type="ECO:0000256" key="9">
    <source>
        <dbReference type="ARBA" id="ARBA00022741"/>
    </source>
</evidence>
<protein>
    <recommendedName>
        <fullName evidence="6">Phosphoenolpyruvate synthase</fullName>
        <ecNumber evidence="5">2.7.9.2</ecNumber>
    </recommendedName>
    <alternativeName>
        <fullName evidence="13">Pyruvate, water dikinase</fullName>
    </alternativeName>
</protein>
<proteinExistence type="inferred from homology"/>
<dbReference type="Proteomes" id="UP000292881">
    <property type="component" value="Unassembled WGS sequence"/>
</dbReference>
<dbReference type="Gene3D" id="3.30.1490.20">
    <property type="entry name" value="ATP-grasp fold, A domain"/>
    <property type="match status" value="1"/>
</dbReference>
<evidence type="ECO:0000256" key="11">
    <source>
        <dbReference type="ARBA" id="ARBA00022840"/>
    </source>
</evidence>
<comment type="pathway">
    <text evidence="3">Carbohydrate biosynthesis; gluconeogenesis.</text>
</comment>
<evidence type="ECO:0000313" key="16">
    <source>
        <dbReference type="EMBL" id="RXZ51459.1"/>
    </source>
</evidence>
<evidence type="ECO:0000256" key="5">
    <source>
        <dbReference type="ARBA" id="ARBA00011996"/>
    </source>
</evidence>